<dbReference type="PANTHER" id="PTHR33862">
    <property type="entry name" value="OROFACIAL CLEFT 1 CANDIDATE GENE 1 PROTEIN"/>
    <property type="match status" value="1"/>
</dbReference>
<accession>K3X3D8</accession>
<reference evidence="4" key="1">
    <citation type="journal article" date="2010" name="Genome Biol.">
        <title>Genome sequence of the necrotrophic plant pathogen Pythium ultimum reveals original pathogenicity mechanisms and effector repertoire.</title>
        <authorList>
            <person name="Levesque C.A."/>
            <person name="Brouwer H."/>
            <person name="Cano L."/>
            <person name="Hamilton J.P."/>
            <person name="Holt C."/>
            <person name="Huitema E."/>
            <person name="Raffaele S."/>
            <person name="Robideau G.P."/>
            <person name="Thines M."/>
            <person name="Win J."/>
            <person name="Zerillo M.M."/>
            <person name="Beakes G.W."/>
            <person name="Boore J.L."/>
            <person name="Busam D."/>
            <person name="Dumas B."/>
            <person name="Ferriera S."/>
            <person name="Fuerstenberg S.I."/>
            <person name="Gachon C.M."/>
            <person name="Gaulin E."/>
            <person name="Govers F."/>
            <person name="Grenville-Briggs L."/>
            <person name="Horner N."/>
            <person name="Hostetler J."/>
            <person name="Jiang R.H."/>
            <person name="Johnson J."/>
            <person name="Krajaejun T."/>
            <person name="Lin H."/>
            <person name="Meijer H.J."/>
            <person name="Moore B."/>
            <person name="Morris P."/>
            <person name="Phuntmart V."/>
            <person name="Puiu D."/>
            <person name="Shetty J."/>
            <person name="Stajich J.E."/>
            <person name="Tripathy S."/>
            <person name="Wawra S."/>
            <person name="van West P."/>
            <person name="Whitty B.R."/>
            <person name="Coutinho P.M."/>
            <person name="Henrissat B."/>
            <person name="Martin F."/>
            <person name="Thomas P.D."/>
            <person name="Tyler B.M."/>
            <person name="De Vries R.P."/>
            <person name="Kamoun S."/>
            <person name="Yandell M."/>
            <person name="Tisserat N."/>
            <person name="Buell C.R."/>
        </authorList>
    </citation>
    <scope>NUCLEOTIDE SEQUENCE</scope>
    <source>
        <strain evidence="4">DAOM:BR144</strain>
    </source>
</reference>
<reference evidence="3" key="3">
    <citation type="submission" date="2015-02" db="UniProtKB">
        <authorList>
            <consortium name="EnsemblProtists"/>
        </authorList>
    </citation>
    <scope>IDENTIFICATION</scope>
    <source>
        <strain evidence="3">DAOM BR144</strain>
    </source>
</reference>
<feature type="region of interest" description="Disordered" evidence="1">
    <location>
        <begin position="242"/>
        <end position="284"/>
    </location>
</feature>
<dbReference type="EMBL" id="GL376611">
    <property type="status" value="NOT_ANNOTATED_CDS"/>
    <property type="molecule type" value="Genomic_DNA"/>
</dbReference>
<dbReference type="HOGENOM" id="CLU_006867_0_0_1"/>
<dbReference type="VEuPathDB" id="FungiDB:PYU1_G011711"/>
<keyword evidence="4" id="KW-1185">Reference proteome</keyword>
<feature type="compositionally biased region" description="Low complexity" evidence="1">
    <location>
        <begin position="561"/>
        <end position="573"/>
    </location>
</feature>
<feature type="transmembrane region" description="Helical" evidence="2">
    <location>
        <begin position="805"/>
        <end position="825"/>
    </location>
</feature>
<evidence type="ECO:0000313" key="3">
    <source>
        <dbReference type="EnsemblProtists" id="PYU1_T011737"/>
    </source>
</evidence>
<dbReference type="STRING" id="431595.K3X3D8"/>
<dbReference type="PANTHER" id="PTHR33862:SF3">
    <property type="entry name" value="OROFACIAL CLEFT 1 CANDIDATE GENE 1 PROTEIN"/>
    <property type="match status" value="1"/>
</dbReference>
<dbReference type="Proteomes" id="UP000019132">
    <property type="component" value="Unassembled WGS sequence"/>
</dbReference>
<feature type="region of interest" description="Disordered" evidence="1">
    <location>
        <begin position="477"/>
        <end position="496"/>
    </location>
</feature>
<organism evidence="3 4">
    <name type="scientific">Globisporangium ultimum (strain ATCC 200006 / CBS 805.95 / DAOM BR144)</name>
    <name type="common">Pythium ultimum</name>
    <dbReference type="NCBI Taxonomy" id="431595"/>
    <lineage>
        <taxon>Eukaryota</taxon>
        <taxon>Sar</taxon>
        <taxon>Stramenopiles</taxon>
        <taxon>Oomycota</taxon>
        <taxon>Peronosporomycetes</taxon>
        <taxon>Pythiales</taxon>
        <taxon>Pythiaceae</taxon>
        <taxon>Globisporangium</taxon>
    </lineage>
</organism>
<dbReference type="InParanoid" id="K3X3D8"/>
<dbReference type="eggNOG" id="ENOG502QRVX">
    <property type="taxonomic scope" value="Eukaryota"/>
</dbReference>
<feature type="transmembrane region" description="Helical" evidence="2">
    <location>
        <begin position="713"/>
        <end position="730"/>
    </location>
</feature>
<sequence length="1055" mass="120535">MENERLDSKYNSLFWNTDGETVTKFVPAPLPRTQQDHSIIDVLTDELLQREIPAYMDEFEIVIPDAEIVVGSLPLEEVQQREHAVEEAKLRQAEIESGLYRQREMHLAKQEEYARSRLLSEAKRQRDELAKKHLQFAEVMQLRTRRLGYVFQQAESHLKDELERQQARVAQVYGDLAHSHVPQSRKRYRVEWQKIPVTLRIRAKMLKAVKDKLPRGHYVMVATLYDRLGGHALHWSAWDPEYDSQHKPQRHRHRGHQRKQRRSDESENEAFSSSPLVGNQIRHRQPNFTRPFAHRGRFYNTEVAIHQNMFVVCPPECSLRPGNVLVFELFHLGSERSRGTDKHPNQQATDQVVAWGAMPLCSPDFQHVRGKFKIPLLRGEMDPTMDKFRDIEHMYHDDLSAWLCNFYFQVTHEDAKTRLPSEGVNGAEGEEFDIEIDERSGLYRFENNHQRYVRKLTTKSIKRAQGSRRNLLLPQTQNDTVGGEVGGVSNHIRTRRQPAATELVNCDADEEKARLLPGHQPTGDATAEKSAFPSPRTLLLDRESNCAPDERRKVRKKQKSPSRGGSSSSSAFAPALSALRESWKRMTTVKKKVSRVYSGDAMEKTTQVLHDTSDGDGVADASKMTQGAPARPRTLFSHSGSEYDEDSGSSSDEQGGKHFHHELDVENYTFAVNAATSVETAHHKRFHVQRKLFYLRHELLVDLGASNCHTLEFWRLIVLLLFALWIRLYVHYVMQWIFLRGSRIPVYDFRPEWSTCLVKYTWRTISTHTEIGVIVFGSLGNIFLFGFLALAGAVGQAFVGELPHFGSNFIVCVGIATILDPYLVLVVDVLKHHYSCAALNNECLESLASSKCKCVNGDAFKLYVRFLAQEGSGLVGIALTLIIYAALTCVSLVCVYAYLLHVHMNGRMLDVYRRVHGHEDTFFVPHDSEIGLQDLKAICEQARRWKGPRGTQRKVFVHDYVLTDPLDPQFEEKNVHITVYNMELDGKRELHRHFLKSNDGAIIELFGEIGTGKDGIWKHDAHGAMSLALLYNIVHEQKESAETTAEELAKLFAGV</sequence>
<evidence type="ECO:0000256" key="2">
    <source>
        <dbReference type="SAM" id="Phobius"/>
    </source>
</evidence>
<dbReference type="OMA" id="EVCVCCL"/>
<feature type="transmembrane region" description="Helical" evidence="2">
    <location>
        <begin position="874"/>
        <end position="899"/>
    </location>
</feature>
<dbReference type="InterPro" id="IPR031390">
    <property type="entry name" value="OFCC1"/>
</dbReference>
<feature type="region of interest" description="Disordered" evidence="1">
    <location>
        <begin position="607"/>
        <end position="656"/>
    </location>
</feature>
<feature type="region of interest" description="Disordered" evidence="1">
    <location>
        <begin position="515"/>
        <end position="573"/>
    </location>
</feature>
<feature type="transmembrane region" description="Helical" evidence="2">
    <location>
        <begin position="773"/>
        <end position="799"/>
    </location>
</feature>
<keyword evidence="2" id="KW-0472">Membrane</keyword>
<protein>
    <submittedName>
        <fullName evidence="3">Uncharacterized protein</fullName>
    </submittedName>
</protein>
<reference evidence="4" key="2">
    <citation type="submission" date="2010-04" db="EMBL/GenBank/DDBJ databases">
        <authorList>
            <person name="Buell R."/>
            <person name="Hamilton J."/>
            <person name="Hostetler J."/>
        </authorList>
    </citation>
    <scope>NUCLEOTIDE SEQUENCE [LARGE SCALE GENOMIC DNA]</scope>
    <source>
        <strain evidence="4">DAOM:BR144</strain>
    </source>
</reference>
<evidence type="ECO:0000313" key="4">
    <source>
        <dbReference type="Proteomes" id="UP000019132"/>
    </source>
</evidence>
<name>K3X3D8_GLOUD</name>
<proteinExistence type="predicted"/>
<dbReference type="AlphaFoldDB" id="K3X3D8"/>
<keyword evidence="2" id="KW-1133">Transmembrane helix</keyword>
<evidence type="ECO:0000256" key="1">
    <source>
        <dbReference type="SAM" id="MobiDB-lite"/>
    </source>
</evidence>
<dbReference type="EnsemblProtists" id="PYU1_T011737">
    <property type="protein sequence ID" value="PYU1_T011737"/>
    <property type="gene ID" value="PYU1_G011711"/>
</dbReference>
<feature type="compositionally biased region" description="Basic and acidic residues" evidence="1">
    <location>
        <begin position="539"/>
        <end position="552"/>
    </location>
</feature>
<feature type="compositionally biased region" description="Basic residues" evidence="1">
    <location>
        <begin position="247"/>
        <end position="261"/>
    </location>
</feature>
<keyword evidence="2" id="KW-0812">Transmembrane</keyword>